<dbReference type="InterPro" id="IPR051909">
    <property type="entry name" value="MFP_Cation_Efflux"/>
</dbReference>
<dbReference type="InterPro" id="IPR058792">
    <property type="entry name" value="Beta-barrel_RND_2"/>
</dbReference>
<proteinExistence type="inferred from homology"/>
<evidence type="ECO:0000259" key="6">
    <source>
        <dbReference type="Pfam" id="PF25919"/>
    </source>
</evidence>
<feature type="domain" description="CusB-like beta-barrel" evidence="7">
    <location>
        <begin position="302"/>
        <end position="379"/>
    </location>
</feature>
<dbReference type="FunFam" id="2.40.420.20:FF:000003">
    <property type="entry name" value="Cation efflux system protein cusB"/>
    <property type="match status" value="1"/>
</dbReference>
<dbReference type="GO" id="GO:0015679">
    <property type="term" value="P:plasma membrane copper ion transport"/>
    <property type="evidence" value="ECO:0007669"/>
    <property type="project" value="TreeGrafter"/>
</dbReference>
<gene>
    <name evidence="9" type="ORF">SAMN05660284_00120</name>
</gene>
<feature type="domain" description="CzcB-like C-terminal circularly permuted SH3-like" evidence="8">
    <location>
        <begin position="386"/>
        <end position="445"/>
    </location>
</feature>
<dbReference type="Pfam" id="PF25919">
    <property type="entry name" value="BSH_CusB"/>
    <property type="match status" value="1"/>
</dbReference>
<dbReference type="Pfam" id="PF25954">
    <property type="entry name" value="Beta-barrel_RND_2"/>
    <property type="match status" value="1"/>
</dbReference>
<dbReference type="FunFam" id="2.40.30.170:FF:000010">
    <property type="entry name" value="Efflux RND transporter periplasmic adaptor subunit"/>
    <property type="match status" value="1"/>
</dbReference>
<comment type="similarity">
    <text evidence="1">Belongs to the membrane fusion protein (MFP) (TC 8.A.1) family.</text>
</comment>
<evidence type="ECO:0000259" key="8">
    <source>
        <dbReference type="Pfam" id="PF25975"/>
    </source>
</evidence>
<dbReference type="Pfam" id="PF25975">
    <property type="entry name" value="CzcB_C"/>
    <property type="match status" value="1"/>
</dbReference>
<name>A0A1I4V4F1_9NEIS</name>
<keyword evidence="10" id="KW-1185">Reference proteome</keyword>
<keyword evidence="4" id="KW-0406">Ion transport</keyword>
<evidence type="ECO:0000256" key="3">
    <source>
        <dbReference type="ARBA" id="ARBA00022729"/>
    </source>
</evidence>
<dbReference type="Gene3D" id="2.40.420.20">
    <property type="match status" value="1"/>
</dbReference>
<dbReference type="SUPFAM" id="SSF111369">
    <property type="entry name" value="HlyD-like secretion proteins"/>
    <property type="match status" value="1"/>
</dbReference>
<dbReference type="GO" id="GO:0046914">
    <property type="term" value="F:transition metal ion binding"/>
    <property type="evidence" value="ECO:0007669"/>
    <property type="project" value="TreeGrafter"/>
</dbReference>
<dbReference type="GO" id="GO:0022857">
    <property type="term" value="F:transmembrane transporter activity"/>
    <property type="evidence" value="ECO:0007669"/>
    <property type="project" value="InterPro"/>
</dbReference>
<dbReference type="PANTHER" id="PTHR30097:SF15">
    <property type="entry name" value="CATION EFFLUX SYSTEM PROTEIN CUSB"/>
    <property type="match status" value="1"/>
</dbReference>
<reference evidence="10" key="1">
    <citation type="submission" date="2016-10" db="EMBL/GenBank/DDBJ databases">
        <authorList>
            <person name="Varghese N."/>
            <person name="Submissions S."/>
        </authorList>
    </citation>
    <scope>NUCLEOTIDE SEQUENCE [LARGE SCALE GENOMIC DNA]</scope>
    <source>
        <strain evidence="10">DSM 6150</strain>
    </source>
</reference>
<dbReference type="Proteomes" id="UP000242869">
    <property type="component" value="Unassembled WGS sequence"/>
</dbReference>
<keyword evidence="2" id="KW-0813">Transport</keyword>
<dbReference type="EMBL" id="FOVE01000001">
    <property type="protein sequence ID" value="SFM96069.1"/>
    <property type="molecule type" value="Genomic_DNA"/>
</dbReference>
<protein>
    <submittedName>
        <fullName evidence="9">Membrane fusion protein, Cu(I)/Ag(I) efflux system</fullName>
    </submittedName>
</protein>
<dbReference type="InterPro" id="IPR058790">
    <property type="entry name" value="BSH_CusB"/>
</dbReference>
<accession>A0A1I4V4F1</accession>
<evidence type="ECO:0000256" key="5">
    <source>
        <dbReference type="SAM" id="MobiDB-lite"/>
    </source>
</evidence>
<dbReference type="Gene3D" id="2.40.30.170">
    <property type="match status" value="1"/>
</dbReference>
<dbReference type="GO" id="GO:0016020">
    <property type="term" value="C:membrane"/>
    <property type="evidence" value="ECO:0007669"/>
    <property type="project" value="InterPro"/>
</dbReference>
<feature type="domain" description="CusB-like barrel-sandwich hybrid" evidence="6">
    <location>
        <begin position="169"/>
        <end position="298"/>
    </location>
</feature>
<dbReference type="InterPro" id="IPR058649">
    <property type="entry name" value="CzcB_C"/>
</dbReference>
<organism evidence="9 10">
    <name type="scientific">Formivibrio citricus</name>
    <dbReference type="NCBI Taxonomy" id="83765"/>
    <lineage>
        <taxon>Bacteria</taxon>
        <taxon>Pseudomonadati</taxon>
        <taxon>Pseudomonadota</taxon>
        <taxon>Betaproteobacteria</taxon>
        <taxon>Neisseriales</taxon>
        <taxon>Chitinibacteraceae</taxon>
        <taxon>Formivibrio</taxon>
    </lineage>
</organism>
<evidence type="ECO:0000256" key="4">
    <source>
        <dbReference type="ARBA" id="ARBA00023065"/>
    </source>
</evidence>
<dbReference type="InterPro" id="IPR006143">
    <property type="entry name" value="RND_pump_MFP"/>
</dbReference>
<evidence type="ECO:0000313" key="9">
    <source>
        <dbReference type="EMBL" id="SFM96069.1"/>
    </source>
</evidence>
<dbReference type="NCBIfam" id="TIGR01730">
    <property type="entry name" value="RND_mfp"/>
    <property type="match status" value="1"/>
</dbReference>
<dbReference type="GO" id="GO:0060003">
    <property type="term" value="P:copper ion export"/>
    <property type="evidence" value="ECO:0007669"/>
    <property type="project" value="TreeGrafter"/>
</dbReference>
<keyword evidence="3" id="KW-0732">Signal</keyword>
<evidence type="ECO:0000259" key="7">
    <source>
        <dbReference type="Pfam" id="PF25954"/>
    </source>
</evidence>
<dbReference type="RefSeq" id="WP_091189648.1">
    <property type="nucleotide sequence ID" value="NZ_FOVE01000001.1"/>
</dbReference>
<dbReference type="OrthoDB" id="9806939at2"/>
<feature type="region of interest" description="Disordered" evidence="5">
    <location>
        <begin position="459"/>
        <end position="499"/>
    </location>
</feature>
<evidence type="ECO:0000256" key="2">
    <source>
        <dbReference type="ARBA" id="ARBA00022448"/>
    </source>
</evidence>
<dbReference type="STRING" id="83765.SAMN05660284_00120"/>
<dbReference type="GO" id="GO:0030288">
    <property type="term" value="C:outer membrane-bounded periplasmic space"/>
    <property type="evidence" value="ECO:0007669"/>
    <property type="project" value="TreeGrafter"/>
</dbReference>
<dbReference type="PANTHER" id="PTHR30097">
    <property type="entry name" value="CATION EFFLUX SYSTEM PROTEIN CUSB"/>
    <property type="match status" value="1"/>
</dbReference>
<evidence type="ECO:0000256" key="1">
    <source>
        <dbReference type="ARBA" id="ARBA00009477"/>
    </source>
</evidence>
<dbReference type="AlphaFoldDB" id="A0A1I4V4F1"/>
<sequence>MNQPTRIALSAAVAVALSAGGYWLGQQQAGKHGAATASAPAGAKKILYYRNPMGLPDTSPVPKKDSMGMDYIPVYEGEETGSAEAGKGKIVFYRNPMGLPDTSPEPKKDSMGMDYIPVYESEVAGPNFVRITPEKIQRLGVKTVAVAMQETGRNVRTVGKIEVDERSVVSVSPRFEGWIERLPASAVGDGVARGQVLFEAYSPDIYAAQQEYRLAVQGASSLAGAGSDARQGMARLTESSLARLKQWEVPADEIARLQKGGEPRRTVAYRAPVGGVILEKMAGLGKRFMPGEALFKIADLSRVWLLLDIAEQDLAAAQKGGTVKVTLDAWPGETFSGKVDFVYPTLNTETRTAKVRVVLANPGNKLKPGLYAQAELAGRSSGKALVVPDTAVIDSGQRQIVLVSLGEGRFEAREVKLGQRGKGLIAVQSGLGEGEQVVVSANFLIDAESNLKAAVGGLGHAHGGSTAQPGTQAPAVPAAPRADTETSASKPAANPHGGH</sequence>
<evidence type="ECO:0000313" key="10">
    <source>
        <dbReference type="Proteomes" id="UP000242869"/>
    </source>
</evidence>